<feature type="compositionally biased region" description="Polar residues" evidence="1">
    <location>
        <begin position="276"/>
        <end position="286"/>
    </location>
</feature>
<organism evidence="3 4">
    <name type="scientific">Catenuloplanes niger</name>
    <dbReference type="NCBI Taxonomy" id="587534"/>
    <lineage>
        <taxon>Bacteria</taxon>
        <taxon>Bacillati</taxon>
        <taxon>Actinomycetota</taxon>
        <taxon>Actinomycetes</taxon>
        <taxon>Micromonosporales</taxon>
        <taxon>Micromonosporaceae</taxon>
        <taxon>Catenuloplanes</taxon>
    </lineage>
</organism>
<feature type="compositionally biased region" description="Low complexity" evidence="1">
    <location>
        <begin position="138"/>
        <end position="153"/>
    </location>
</feature>
<feature type="transmembrane region" description="Helical" evidence="2">
    <location>
        <begin position="55"/>
        <end position="76"/>
    </location>
</feature>
<dbReference type="RefSeq" id="WP_310410743.1">
    <property type="nucleotide sequence ID" value="NZ_JAVDYC010000001.1"/>
</dbReference>
<sequence>MSILRIVRDEAAGAWRSLRYDLDRRGTEAPRFYVGYGHEPDAEDLSGYGRPPRRLLAAGAFGVLALVGAAGTYVTVANSLDSVLNTDAAARRNSPEIPGRPVPAPSPGPGLLPAAPAAPHTAQPWTTSASRPVPPPQVTTATATARGVAPVTARPGRTVEAAPTPGAPSLTGSPGWSGVTGSPGVPSLPGSPSTSGSPGAPDRPDLPVPTPTSPPDDRPPHWHGHGPDQIPDWPDWPEPPDFPTAPTEVPESMTPTPGVGDTGPGSADPIGDPPGSSGNIMNQRANVTGGGSGY</sequence>
<dbReference type="AlphaFoldDB" id="A0AAE4CST1"/>
<keyword evidence="2" id="KW-1133">Transmembrane helix</keyword>
<keyword evidence="2" id="KW-0472">Membrane</keyword>
<evidence type="ECO:0000313" key="3">
    <source>
        <dbReference type="EMBL" id="MDR7321628.1"/>
    </source>
</evidence>
<protein>
    <submittedName>
        <fullName evidence="3">Uncharacterized protein</fullName>
    </submittedName>
</protein>
<feature type="compositionally biased region" description="Pro residues" evidence="1">
    <location>
        <begin position="98"/>
        <end position="110"/>
    </location>
</feature>
<keyword evidence="4" id="KW-1185">Reference proteome</keyword>
<proteinExistence type="predicted"/>
<comment type="caution">
    <text evidence="3">The sequence shown here is derived from an EMBL/GenBank/DDBJ whole genome shotgun (WGS) entry which is preliminary data.</text>
</comment>
<dbReference type="EMBL" id="JAVDYC010000001">
    <property type="protein sequence ID" value="MDR7321628.1"/>
    <property type="molecule type" value="Genomic_DNA"/>
</dbReference>
<evidence type="ECO:0000256" key="2">
    <source>
        <dbReference type="SAM" id="Phobius"/>
    </source>
</evidence>
<gene>
    <name evidence="3" type="ORF">J2S44_001878</name>
</gene>
<name>A0AAE4CST1_9ACTN</name>
<keyword evidence="2" id="KW-0812">Transmembrane</keyword>
<accession>A0AAE4CST1</accession>
<feature type="region of interest" description="Disordered" evidence="1">
    <location>
        <begin position="91"/>
        <end position="294"/>
    </location>
</feature>
<evidence type="ECO:0000256" key="1">
    <source>
        <dbReference type="SAM" id="MobiDB-lite"/>
    </source>
</evidence>
<reference evidence="3 4" key="1">
    <citation type="submission" date="2023-07" db="EMBL/GenBank/DDBJ databases">
        <title>Sequencing the genomes of 1000 actinobacteria strains.</title>
        <authorList>
            <person name="Klenk H.-P."/>
        </authorList>
    </citation>
    <scope>NUCLEOTIDE SEQUENCE [LARGE SCALE GENOMIC DNA]</scope>
    <source>
        <strain evidence="3 4">DSM 44711</strain>
    </source>
</reference>
<evidence type="ECO:0000313" key="4">
    <source>
        <dbReference type="Proteomes" id="UP001183629"/>
    </source>
</evidence>
<dbReference type="Proteomes" id="UP001183629">
    <property type="component" value="Unassembled WGS sequence"/>
</dbReference>
<feature type="compositionally biased region" description="Pro residues" evidence="1">
    <location>
        <begin position="234"/>
        <end position="243"/>
    </location>
</feature>
<feature type="compositionally biased region" description="Low complexity" evidence="1">
    <location>
        <begin position="111"/>
        <end position="124"/>
    </location>
</feature>
<feature type="compositionally biased region" description="Low complexity" evidence="1">
    <location>
        <begin position="171"/>
        <end position="199"/>
    </location>
</feature>